<accession>W4PZ13</accession>
<dbReference type="Proteomes" id="UP000018890">
    <property type="component" value="Unassembled WGS sequence"/>
</dbReference>
<dbReference type="STRING" id="1236970.JCM9140_291"/>
<dbReference type="PANTHER" id="PTHR33452:SF1">
    <property type="entry name" value="INNER MEMBRANE PROTEIN YPHA-RELATED"/>
    <property type="match status" value="1"/>
</dbReference>
<feature type="transmembrane region" description="Helical" evidence="7">
    <location>
        <begin position="7"/>
        <end position="26"/>
    </location>
</feature>
<dbReference type="GO" id="GO:0005886">
    <property type="term" value="C:plasma membrane"/>
    <property type="evidence" value="ECO:0007669"/>
    <property type="project" value="UniProtKB-SubCell"/>
</dbReference>
<dbReference type="EMBL" id="BAUT01000001">
    <property type="protein sequence ID" value="GAE24374.1"/>
    <property type="molecule type" value="Genomic_DNA"/>
</dbReference>
<dbReference type="RefSeq" id="WP_034741209.1">
    <property type="nucleotide sequence ID" value="NZ_BAUT01000001.1"/>
</dbReference>
<evidence type="ECO:0000256" key="2">
    <source>
        <dbReference type="ARBA" id="ARBA00006679"/>
    </source>
</evidence>
<gene>
    <name evidence="8" type="ORF">JCM9140_291</name>
</gene>
<evidence type="ECO:0000256" key="1">
    <source>
        <dbReference type="ARBA" id="ARBA00004651"/>
    </source>
</evidence>
<feature type="transmembrane region" description="Helical" evidence="7">
    <location>
        <begin position="74"/>
        <end position="95"/>
    </location>
</feature>
<dbReference type="Pfam" id="PF07681">
    <property type="entry name" value="DoxX"/>
    <property type="match status" value="1"/>
</dbReference>
<evidence type="ECO:0000313" key="8">
    <source>
        <dbReference type="EMBL" id="GAE24374.1"/>
    </source>
</evidence>
<evidence type="ECO:0000256" key="3">
    <source>
        <dbReference type="ARBA" id="ARBA00022475"/>
    </source>
</evidence>
<organism evidence="8 9">
    <name type="scientific">Halalkalibacter wakoensis JCM 9140</name>
    <dbReference type="NCBI Taxonomy" id="1236970"/>
    <lineage>
        <taxon>Bacteria</taxon>
        <taxon>Bacillati</taxon>
        <taxon>Bacillota</taxon>
        <taxon>Bacilli</taxon>
        <taxon>Bacillales</taxon>
        <taxon>Bacillaceae</taxon>
        <taxon>Halalkalibacter</taxon>
    </lineage>
</organism>
<dbReference type="AlphaFoldDB" id="W4PZ13"/>
<feature type="transmembrane region" description="Helical" evidence="7">
    <location>
        <begin position="46"/>
        <end position="67"/>
    </location>
</feature>
<dbReference type="OrthoDB" id="886570at2"/>
<comment type="caution">
    <text evidence="8">The sequence shown here is derived from an EMBL/GenBank/DDBJ whole genome shotgun (WGS) entry which is preliminary data.</text>
</comment>
<evidence type="ECO:0000256" key="6">
    <source>
        <dbReference type="ARBA" id="ARBA00023136"/>
    </source>
</evidence>
<evidence type="ECO:0000313" key="9">
    <source>
        <dbReference type="Proteomes" id="UP000018890"/>
    </source>
</evidence>
<keyword evidence="6 7" id="KW-0472">Membrane</keyword>
<dbReference type="InterPro" id="IPR051907">
    <property type="entry name" value="DoxX-like_oxidoreductase"/>
</dbReference>
<evidence type="ECO:0000256" key="4">
    <source>
        <dbReference type="ARBA" id="ARBA00022692"/>
    </source>
</evidence>
<name>W4PZ13_9BACI</name>
<evidence type="ECO:0000256" key="7">
    <source>
        <dbReference type="SAM" id="Phobius"/>
    </source>
</evidence>
<dbReference type="PANTHER" id="PTHR33452">
    <property type="entry name" value="OXIDOREDUCTASE CATD-RELATED"/>
    <property type="match status" value="1"/>
</dbReference>
<evidence type="ECO:0000256" key="5">
    <source>
        <dbReference type="ARBA" id="ARBA00022989"/>
    </source>
</evidence>
<keyword evidence="9" id="KW-1185">Reference proteome</keyword>
<proteinExistence type="inferred from homology"/>
<protein>
    <recommendedName>
        <fullName evidence="10">DoxX family protein</fullName>
    </recommendedName>
</protein>
<keyword evidence="4 7" id="KW-0812">Transmembrane</keyword>
<feature type="transmembrane region" description="Helical" evidence="7">
    <location>
        <begin position="101"/>
        <end position="125"/>
    </location>
</feature>
<dbReference type="InterPro" id="IPR032808">
    <property type="entry name" value="DoxX"/>
</dbReference>
<evidence type="ECO:0008006" key="10">
    <source>
        <dbReference type="Google" id="ProtNLM"/>
    </source>
</evidence>
<reference evidence="8" key="1">
    <citation type="journal article" date="2014" name="Genome Announc.">
        <title>Draft Genome Sequences of Three Alkaliphilic Bacillus Strains, Bacillus wakoensis JCM 9140T, Bacillus akibai JCM 9157T, and Bacillus hemicellulosilyticus JCM 9152T.</title>
        <authorList>
            <person name="Yuki M."/>
            <person name="Oshima K."/>
            <person name="Suda W."/>
            <person name="Oshida Y."/>
            <person name="Kitamura K."/>
            <person name="Iida T."/>
            <person name="Hattori M."/>
            <person name="Ohkuma M."/>
        </authorList>
    </citation>
    <scope>NUCLEOTIDE SEQUENCE [LARGE SCALE GENOMIC DNA]</scope>
    <source>
        <strain evidence="8">JCM 9140</strain>
    </source>
</reference>
<sequence length="128" mass="13821">MFLKYEIGSLILRIVLGITFFFHGLAKFQNGLESTSLYFESLGLPGMTAYLVAIIELMGGVALLVGLGTRFVSLLLAMIMVGAILFVKLGAGFLGGFEFDFVLLGIAIYLLINGSKLLSVDSVILKTY</sequence>
<comment type="similarity">
    <text evidence="2">Belongs to the DoxX family.</text>
</comment>
<comment type="subcellular location">
    <subcellularLocation>
        <location evidence="1">Cell membrane</location>
        <topology evidence="1">Multi-pass membrane protein</topology>
    </subcellularLocation>
</comment>
<keyword evidence="5 7" id="KW-1133">Transmembrane helix</keyword>
<keyword evidence="3" id="KW-1003">Cell membrane</keyword>